<feature type="transmembrane region" description="Helical" evidence="1">
    <location>
        <begin position="221"/>
        <end position="242"/>
    </location>
</feature>
<organism evidence="2 3">
    <name type="scientific">Angustibacter luteus</name>
    <dbReference type="NCBI Taxonomy" id="658456"/>
    <lineage>
        <taxon>Bacteria</taxon>
        <taxon>Bacillati</taxon>
        <taxon>Actinomycetota</taxon>
        <taxon>Actinomycetes</taxon>
        <taxon>Kineosporiales</taxon>
        <taxon>Kineosporiaceae</taxon>
    </lineage>
</organism>
<dbReference type="RefSeq" id="WP_345716770.1">
    <property type="nucleotide sequence ID" value="NZ_BAABFP010000005.1"/>
</dbReference>
<dbReference type="EMBL" id="JBHSRD010000002">
    <property type="protein sequence ID" value="MFC6005898.1"/>
    <property type="molecule type" value="Genomic_DNA"/>
</dbReference>
<dbReference type="Proteomes" id="UP001596189">
    <property type="component" value="Unassembled WGS sequence"/>
</dbReference>
<evidence type="ECO:0000313" key="2">
    <source>
        <dbReference type="EMBL" id="MFC6005898.1"/>
    </source>
</evidence>
<protein>
    <submittedName>
        <fullName evidence="2">DUF4184 family protein</fullName>
    </submittedName>
</protein>
<sequence length="248" mass="26366">MPFTVSHVVAVLPLRRVPWLPTSALVIGSMAPDSPSMVGALRWRDSTHTLAGAMTTDVAITAVGCVLWAWVLRPVVADLVPALAARWRPSVQPRRPLVVQGLLWYLAAAIGCLTHVVWDAFTHPGGAEGGWIPLDGVNAHTYAQLQLLSSVLGIVILAWWTARWWRAHPPIAHSEPGTPAVRHRRSAVALVVVAAGALWAATDRALTGGRAGQQVLVDLGFGALAGALVGALLVAVVYRLTLLRGRST</sequence>
<name>A0ABW1JAT3_9ACTN</name>
<evidence type="ECO:0000256" key="1">
    <source>
        <dbReference type="SAM" id="Phobius"/>
    </source>
</evidence>
<accession>A0ABW1JAT3</accession>
<comment type="caution">
    <text evidence="2">The sequence shown here is derived from an EMBL/GenBank/DDBJ whole genome shotgun (WGS) entry which is preliminary data.</text>
</comment>
<evidence type="ECO:0000313" key="3">
    <source>
        <dbReference type="Proteomes" id="UP001596189"/>
    </source>
</evidence>
<reference evidence="3" key="1">
    <citation type="journal article" date="2019" name="Int. J. Syst. Evol. Microbiol.">
        <title>The Global Catalogue of Microorganisms (GCM) 10K type strain sequencing project: providing services to taxonomists for standard genome sequencing and annotation.</title>
        <authorList>
            <consortium name="The Broad Institute Genomics Platform"/>
            <consortium name="The Broad Institute Genome Sequencing Center for Infectious Disease"/>
            <person name="Wu L."/>
            <person name="Ma J."/>
        </authorList>
    </citation>
    <scope>NUCLEOTIDE SEQUENCE [LARGE SCALE GENOMIC DNA]</scope>
    <source>
        <strain evidence="3">KACC 14249</strain>
    </source>
</reference>
<feature type="transmembrane region" description="Helical" evidence="1">
    <location>
        <begin position="141"/>
        <end position="162"/>
    </location>
</feature>
<feature type="transmembrane region" description="Helical" evidence="1">
    <location>
        <begin position="58"/>
        <end position="76"/>
    </location>
</feature>
<keyword evidence="3" id="KW-1185">Reference proteome</keyword>
<proteinExistence type="predicted"/>
<dbReference type="InterPro" id="IPR025238">
    <property type="entry name" value="DUF4184"/>
</dbReference>
<gene>
    <name evidence="2" type="ORF">ACFQDO_02040</name>
</gene>
<feature type="transmembrane region" description="Helical" evidence="1">
    <location>
        <begin position="183"/>
        <end position="201"/>
    </location>
</feature>
<feature type="transmembrane region" description="Helical" evidence="1">
    <location>
        <begin position="97"/>
        <end position="121"/>
    </location>
</feature>
<keyword evidence="1" id="KW-0812">Transmembrane</keyword>
<dbReference type="Pfam" id="PF13803">
    <property type="entry name" value="DUF4184"/>
    <property type="match status" value="1"/>
</dbReference>
<keyword evidence="1" id="KW-0472">Membrane</keyword>
<keyword evidence="1" id="KW-1133">Transmembrane helix</keyword>